<dbReference type="WBParaSite" id="SSLN_0001053901-mRNA-1">
    <property type="protein sequence ID" value="SSLN_0001053901-mRNA-1"/>
    <property type="gene ID" value="SSLN_0001053901"/>
</dbReference>
<feature type="domain" description="RRM" evidence="5">
    <location>
        <begin position="365"/>
        <end position="439"/>
    </location>
</feature>
<feature type="domain" description="RRM" evidence="5">
    <location>
        <begin position="516"/>
        <end position="584"/>
    </location>
</feature>
<dbReference type="GO" id="GO:0003723">
    <property type="term" value="F:RNA binding"/>
    <property type="evidence" value="ECO:0007669"/>
    <property type="project" value="UniProtKB-UniRule"/>
</dbReference>
<evidence type="ECO:0000256" key="1">
    <source>
        <dbReference type="ARBA" id="ARBA00022737"/>
    </source>
</evidence>
<dbReference type="PANTHER" id="PTHR23236:SF119">
    <property type="entry name" value="NUCLEAR RNA-BINDING PROTEIN SART-3"/>
    <property type="match status" value="1"/>
</dbReference>
<dbReference type="InterPro" id="IPR035979">
    <property type="entry name" value="RBD_domain_sf"/>
</dbReference>
<evidence type="ECO:0000313" key="6">
    <source>
        <dbReference type="EMBL" id="VDL96530.1"/>
    </source>
</evidence>
<dbReference type="InterPro" id="IPR055510">
    <property type="entry name" value="DUF7083"/>
</dbReference>
<evidence type="ECO:0000313" key="7">
    <source>
        <dbReference type="Proteomes" id="UP000275846"/>
    </source>
</evidence>
<accession>A0A183T0Z7</accession>
<keyword evidence="1" id="KW-0677">Repeat</keyword>
<dbReference type="AlphaFoldDB" id="A0A183T0Z7"/>
<reference evidence="6 7" key="2">
    <citation type="submission" date="2018-11" db="EMBL/GenBank/DDBJ databases">
        <authorList>
            <consortium name="Pathogen Informatics"/>
        </authorList>
    </citation>
    <scope>NUCLEOTIDE SEQUENCE [LARGE SCALE GENOMIC DNA]</scope>
    <source>
        <strain evidence="6 7">NST_G2</strain>
    </source>
</reference>
<dbReference type="Proteomes" id="UP000275846">
    <property type="component" value="Unassembled WGS sequence"/>
</dbReference>
<dbReference type="SMART" id="SM00360">
    <property type="entry name" value="RRM"/>
    <property type="match status" value="3"/>
</dbReference>
<proteinExistence type="predicted"/>
<dbReference type="PANTHER" id="PTHR23236">
    <property type="entry name" value="EUKARYOTIC TRANSLATION INITIATION FACTOR 4B/4H"/>
    <property type="match status" value="1"/>
</dbReference>
<dbReference type="SUPFAM" id="SSF54928">
    <property type="entry name" value="RNA-binding domain, RBD"/>
    <property type="match status" value="3"/>
</dbReference>
<name>A0A183T0Z7_SCHSO</name>
<feature type="compositionally biased region" description="Basic and acidic residues" evidence="4">
    <location>
        <begin position="577"/>
        <end position="598"/>
    </location>
</feature>
<evidence type="ECO:0000259" key="5">
    <source>
        <dbReference type="PROSITE" id="PS50102"/>
    </source>
</evidence>
<gene>
    <name evidence="6" type="ORF">SSLN_LOCUS10145</name>
</gene>
<feature type="compositionally biased region" description="Gly residues" evidence="4">
    <location>
        <begin position="602"/>
        <end position="614"/>
    </location>
</feature>
<feature type="compositionally biased region" description="Polar residues" evidence="4">
    <location>
        <begin position="560"/>
        <end position="570"/>
    </location>
</feature>
<dbReference type="OrthoDB" id="6267411at2759"/>
<dbReference type="Pfam" id="PF00076">
    <property type="entry name" value="RRM_1"/>
    <property type="match status" value="1"/>
</dbReference>
<dbReference type="STRING" id="70667.A0A183T0Z7"/>
<dbReference type="CDD" id="cd00590">
    <property type="entry name" value="RRM_SF"/>
    <property type="match status" value="3"/>
</dbReference>
<dbReference type="Gene3D" id="3.30.70.330">
    <property type="match status" value="3"/>
</dbReference>
<sequence>MQKSWTPAGKNKRKELEDRITEFNYDPDGGVNFEVWFQKYALLFEEEGSTLKDKEKVEVLLLKLGQREHERLQVDTASGLTIISIDMWQALGSPELKTTAVCAWVKNNTQMQVEGFFQATIIFEDKACLTDIYVSNSENDLLGNKANSHLDPEKIVRLNENLLSGFLKKRGVNPQTIGCIYSPVALIGLPNDEAAKKAVSACSGATYNARSLSAVMVSGDTSKILTSKPKQPISSDTPLLTVFATNLPKSLTADNIKKMVGIEPKAMRLMTTGPKNKLFNACYIDCTSEADAKKAFEALEGRSESGTNIRAFLKGARNAFHLSFKSKEDREKAADQARGKVMDGRQLRVVTPGEDMKAKDDAKKFGIVVSNLPFTSKIDEIRALYPGCTWVTIKKRDDGKFSGVAVVSFKSEDAAKKALDETPSKQLQGRQLRAHLEGMVLTKMALPSLSEALVATNSKAAGAVLGADVVATDSEVVIVSEVLGVAALKDSPKEVVEAANILCEPPSAGLYGAGSTCLNVFNVPVDLGEADLRPYFPSARSIRCQPYGWGTVTFSSPEDCQAAESSSSGRVINGRPIRAEIQDRDSYRGQSHYDDGRRFRGGRGGGTRGGGGGFGREREVRRFDDRRGELRRDRSPSPDRGQRRRGGGGGGAPGGGSRGPRITSAVIRRAPGDSSDSDFDGR</sequence>
<organism evidence="8">
    <name type="scientific">Schistocephalus solidus</name>
    <name type="common">Tapeworm</name>
    <dbReference type="NCBI Taxonomy" id="70667"/>
    <lineage>
        <taxon>Eukaryota</taxon>
        <taxon>Metazoa</taxon>
        <taxon>Spiralia</taxon>
        <taxon>Lophotrochozoa</taxon>
        <taxon>Platyhelminthes</taxon>
        <taxon>Cestoda</taxon>
        <taxon>Eucestoda</taxon>
        <taxon>Diphyllobothriidea</taxon>
        <taxon>Diphyllobothriidae</taxon>
        <taxon>Schistocephalus</taxon>
    </lineage>
</organism>
<evidence type="ECO:0000256" key="4">
    <source>
        <dbReference type="SAM" id="MobiDB-lite"/>
    </source>
</evidence>
<keyword evidence="7" id="KW-1185">Reference proteome</keyword>
<evidence type="ECO:0000313" key="8">
    <source>
        <dbReference type="WBParaSite" id="SSLN_0001053901-mRNA-1"/>
    </source>
</evidence>
<dbReference type="PROSITE" id="PS50102">
    <property type="entry name" value="RRM"/>
    <property type="match status" value="2"/>
</dbReference>
<reference evidence="8" key="1">
    <citation type="submission" date="2016-06" db="UniProtKB">
        <authorList>
            <consortium name="WormBaseParasite"/>
        </authorList>
    </citation>
    <scope>IDENTIFICATION</scope>
</reference>
<protein>
    <submittedName>
        <fullName evidence="8">RRM domain-containing protein</fullName>
    </submittedName>
</protein>
<feature type="region of interest" description="Disordered" evidence="4">
    <location>
        <begin position="560"/>
        <end position="682"/>
    </location>
</feature>
<dbReference type="InterPro" id="IPR012677">
    <property type="entry name" value="Nucleotide-bd_a/b_plait_sf"/>
</dbReference>
<feature type="compositionally biased region" description="Basic and acidic residues" evidence="4">
    <location>
        <begin position="615"/>
        <end position="641"/>
    </location>
</feature>
<feature type="compositionally biased region" description="Gly residues" evidence="4">
    <location>
        <begin position="647"/>
        <end position="658"/>
    </location>
</feature>
<dbReference type="Pfam" id="PF23309">
    <property type="entry name" value="DUF7083"/>
    <property type="match status" value="1"/>
</dbReference>
<keyword evidence="2 3" id="KW-0694">RNA-binding</keyword>
<evidence type="ECO:0000256" key="3">
    <source>
        <dbReference type="PROSITE-ProRule" id="PRU00176"/>
    </source>
</evidence>
<evidence type="ECO:0000256" key="2">
    <source>
        <dbReference type="ARBA" id="ARBA00022884"/>
    </source>
</evidence>
<dbReference type="InterPro" id="IPR000504">
    <property type="entry name" value="RRM_dom"/>
</dbReference>
<dbReference type="EMBL" id="UYSU01035681">
    <property type="protein sequence ID" value="VDL96530.1"/>
    <property type="molecule type" value="Genomic_DNA"/>
</dbReference>